<protein>
    <recommendedName>
        <fullName evidence="3">Transposase Helix-turn-helix domain-containing protein</fullName>
    </recommendedName>
</protein>
<gene>
    <name evidence="1" type="ORF">OUZ56_009836</name>
</gene>
<accession>A0ABR0AH61</accession>
<name>A0ABR0AH61_9CRUS</name>
<organism evidence="1 2">
    <name type="scientific">Daphnia magna</name>
    <dbReference type="NCBI Taxonomy" id="35525"/>
    <lineage>
        <taxon>Eukaryota</taxon>
        <taxon>Metazoa</taxon>
        <taxon>Ecdysozoa</taxon>
        <taxon>Arthropoda</taxon>
        <taxon>Crustacea</taxon>
        <taxon>Branchiopoda</taxon>
        <taxon>Diplostraca</taxon>
        <taxon>Cladocera</taxon>
        <taxon>Anomopoda</taxon>
        <taxon>Daphniidae</taxon>
        <taxon>Daphnia</taxon>
    </lineage>
</organism>
<reference evidence="1 2" key="1">
    <citation type="journal article" date="2023" name="Nucleic Acids Res.">
        <title>The hologenome of Daphnia magna reveals possible DNA methylation and microbiome-mediated evolution of the host genome.</title>
        <authorList>
            <person name="Chaturvedi A."/>
            <person name="Li X."/>
            <person name="Dhandapani V."/>
            <person name="Marshall H."/>
            <person name="Kissane S."/>
            <person name="Cuenca-Cambronero M."/>
            <person name="Asole G."/>
            <person name="Calvet F."/>
            <person name="Ruiz-Romero M."/>
            <person name="Marangio P."/>
            <person name="Guigo R."/>
            <person name="Rago D."/>
            <person name="Mirbahai L."/>
            <person name="Eastwood N."/>
            <person name="Colbourne J.K."/>
            <person name="Zhou J."/>
            <person name="Mallon E."/>
            <person name="Orsini L."/>
        </authorList>
    </citation>
    <scope>NUCLEOTIDE SEQUENCE [LARGE SCALE GENOMIC DNA]</scope>
    <source>
        <strain evidence="1">LRV0_1</strain>
    </source>
</reference>
<evidence type="ECO:0000313" key="1">
    <source>
        <dbReference type="EMBL" id="KAK4024414.1"/>
    </source>
</evidence>
<sequence length="83" mass="9500">MQQTHTRFRKCITAGERLALTLRYLATGDNLHILAYGFRVASSTACIITRNTAIAIYEKLAPTYLVVPNADQWKRVTMDYYTK</sequence>
<proteinExistence type="predicted"/>
<comment type="caution">
    <text evidence="1">The sequence shown here is derived from an EMBL/GenBank/DDBJ whole genome shotgun (WGS) entry which is preliminary data.</text>
</comment>
<evidence type="ECO:0008006" key="3">
    <source>
        <dbReference type="Google" id="ProtNLM"/>
    </source>
</evidence>
<keyword evidence="2" id="KW-1185">Reference proteome</keyword>
<evidence type="ECO:0000313" key="2">
    <source>
        <dbReference type="Proteomes" id="UP001234178"/>
    </source>
</evidence>
<dbReference type="Proteomes" id="UP001234178">
    <property type="component" value="Unassembled WGS sequence"/>
</dbReference>
<dbReference type="EMBL" id="JAOYFB010000037">
    <property type="protein sequence ID" value="KAK4024414.1"/>
    <property type="molecule type" value="Genomic_DNA"/>
</dbReference>